<dbReference type="FunCoup" id="A0A2J6TLS5">
    <property type="interactions" value="30"/>
</dbReference>
<dbReference type="RefSeq" id="XP_024740873.1">
    <property type="nucleotide sequence ID" value="XM_024871802.1"/>
</dbReference>
<dbReference type="CDD" id="cd02121">
    <property type="entry name" value="PA_GCPII_like"/>
    <property type="match status" value="1"/>
</dbReference>
<dbReference type="PANTHER" id="PTHR10404">
    <property type="entry name" value="N-ACETYLATED-ALPHA-LINKED ACIDIC DIPEPTIDASE"/>
    <property type="match status" value="1"/>
</dbReference>
<dbReference type="GO" id="GO:0004180">
    <property type="term" value="F:carboxypeptidase activity"/>
    <property type="evidence" value="ECO:0007669"/>
    <property type="project" value="TreeGrafter"/>
</dbReference>
<proteinExistence type="inferred from homology"/>
<dbReference type="Gene3D" id="3.40.630.10">
    <property type="entry name" value="Zn peptidases"/>
    <property type="match status" value="1"/>
</dbReference>
<dbReference type="InterPro" id="IPR039373">
    <property type="entry name" value="Peptidase_M28B"/>
</dbReference>
<feature type="transmembrane region" description="Helical" evidence="3">
    <location>
        <begin position="176"/>
        <end position="197"/>
    </location>
</feature>
<evidence type="ECO:0000259" key="6">
    <source>
        <dbReference type="Pfam" id="PF04389"/>
    </source>
</evidence>
<keyword evidence="3" id="KW-0812">Transmembrane</keyword>
<feature type="compositionally biased region" description="Acidic residues" evidence="2">
    <location>
        <begin position="74"/>
        <end position="88"/>
    </location>
</feature>
<evidence type="ECO:0000313" key="7">
    <source>
        <dbReference type="EMBL" id="PMD63969.1"/>
    </source>
</evidence>
<dbReference type="InterPro" id="IPR007484">
    <property type="entry name" value="Peptidase_M28"/>
</dbReference>
<dbReference type="InterPro" id="IPR007365">
    <property type="entry name" value="TFR-like_dimer_dom"/>
</dbReference>
<feature type="domain" description="Peptidase M28" evidence="6">
    <location>
        <begin position="517"/>
        <end position="700"/>
    </location>
</feature>
<dbReference type="EMBL" id="KZ613774">
    <property type="protein sequence ID" value="PMD63969.1"/>
    <property type="molecule type" value="Genomic_DNA"/>
</dbReference>
<organism evidence="7 8">
    <name type="scientific">Hyaloscypha bicolor E</name>
    <dbReference type="NCBI Taxonomy" id="1095630"/>
    <lineage>
        <taxon>Eukaryota</taxon>
        <taxon>Fungi</taxon>
        <taxon>Dikarya</taxon>
        <taxon>Ascomycota</taxon>
        <taxon>Pezizomycotina</taxon>
        <taxon>Leotiomycetes</taxon>
        <taxon>Helotiales</taxon>
        <taxon>Hyaloscyphaceae</taxon>
        <taxon>Hyaloscypha</taxon>
        <taxon>Hyaloscypha bicolor</taxon>
    </lineage>
</organism>
<evidence type="ECO:0000313" key="8">
    <source>
        <dbReference type="Proteomes" id="UP000235371"/>
    </source>
</evidence>
<dbReference type="PANTHER" id="PTHR10404:SF71">
    <property type="entry name" value="CARBOXYPEPTIDASE TRE2, PUTATIVE (AFU_ORTHOLOGUE AFUA_3G10650)-RELATED"/>
    <property type="match status" value="1"/>
</dbReference>
<keyword evidence="3" id="KW-1133">Transmembrane helix</keyword>
<evidence type="ECO:0000256" key="1">
    <source>
        <dbReference type="ARBA" id="ARBA00005634"/>
    </source>
</evidence>
<evidence type="ECO:0000256" key="2">
    <source>
        <dbReference type="SAM" id="MobiDB-lite"/>
    </source>
</evidence>
<dbReference type="SUPFAM" id="SSF53187">
    <property type="entry name" value="Zn-dependent exopeptidases"/>
    <property type="match status" value="1"/>
</dbReference>
<feature type="compositionally biased region" description="Basic and acidic residues" evidence="2">
    <location>
        <begin position="34"/>
        <end position="49"/>
    </location>
</feature>
<dbReference type="Proteomes" id="UP000235371">
    <property type="component" value="Unassembled WGS sequence"/>
</dbReference>
<dbReference type="InterPro" id="IPR036757">
    <property type="entry name" value="TFR-like_dimer_dom_sf"/>
</dbReference>
<dbReference type="Pfam" id="PF04253">
    <property type="entry name" value="TFR_dimer"/>
    <property type="match status" value="1"/>
</dbReference>
<dbReference type="STRING" id="1095630.A0A2J6TLS5"/>
<feature type="domain" description="PA" evidence="4">
    <location>
        <begin position="330"/>
        <end position="418"/>
    </location>
</feature>
<sequence length="897" mass="99248">MPDEKPNKYEALPIPTYEEAINGGSSRTSTPRNHGTDRNEAAHPAEREGLLGGGLDPGRIPVPTRRAGYRPPLTEEEGSTNGDGEDGEHDTFLGQSGDGRRRRDSESSEDEEVRREIEEMEISEPGSTSQTTWGKRISSLSQSLSSLNLPFRWRWKPRLPEGMSIRLRWPSIDANFCIVLGRCFAILLVMALVYLVFMSDVFAGAARGMVGQMFDPESVRRHVQNIADAHKIGEYLRVMTENDHLAGTEGDYVLAQRVKRFFAEQGLEHVEVDEYGVYLNYPKEGGRKVEILNGDGSVKWSAKIDEDLVYADPPKPQTPVFHGHSKSGDVTGPVIYANYGSREDYKSLYDSGIDTTGAIALVRYGGSQGDRALKVKAAELAGFAGCIIYSDPAEDGFVKGEVAPKGRFMPEYGVQRGAVSLMSWVVGDVLTPGFASKKGAKRNSKENNPGLVNIPSLPLSWGDAQNLLQAIQGVGQRCPEEWTGGIPNLEYWSGNLSSPRVRLLNDQDEVDEQPIWNVMGRITGVEQKEKAVIVGNHRDAWVYGATDPGSGTAVMMEVVRIFGDLMQNGWRPLRTIVFASWDGEEYNLIGSTEYVENNIDALRKDAYAYLNVDVAVGGQSFRAAGSPVFRKSLLRALDRTSDPFQNKTMRELWDERGAQLDGLGAGSDYVAFQDIAGTSSLDFGFEGPPYPYHSAHDNFEWMASVGDPGFEYHKVLAQIWALLILEFADRLVLPFDISAYSQSLTKWAIELENWAGSKGANQDGYTPWSTEPLREAVLQFAQDAKTFEKWEMEWDSVVLGGGGYESAIIAAHRKSHNNRMANFETHLLDLEEGGGIPNRTQFKHVVFGPQLWSGYDEAFFPAIRDAVEAGDWDLAKKQVEKAADIIKRASKKLVGNA</sequence>
<evidence type="ECO:0000259" key="5">
    <source>
        <dbReference type="Pfam" id="PF04253"/>
    </source>
</evidence>
<dbReference type="SUPFAM" id="SSF47672">
    <property type="entry name" value="Transferrin receptor-like dimerisation domain"/>
    <property type="match status" value="1"/>
</dbReference>
<keyword evidence="3" id="KW-0472">Membrane</keyword>
<feature type="compositionally biased region" description="Polar residues" evidence="2">
    <location>
        <begin position="23"/>
        <end position="33"/>
    </location>
</feature>
<dbReference type="Gene3D" id="3.50.30.30">
    <property type="match status" value="1"/>
</dbReference>
<dbReference type="CDD" id="cd08022">
    <property type="entry name" value="M28_PSMA_like"/>
    <property type="match status" value="1"/>
</dbReference>
<name>A0A2J6TLS5_9HELO</name>
<dbReference type="FunFam" id="3.40.630.10:FF:000101">
    <property type="entry name" value="N-acetylated alpha-linked acidic dipeptidase like 1"/>
    <property type="match status" value="1"/>
</dbReference>
<dbReference type="GeneID" id="36579884"/>
<dbReference type="InParanoid" id="A0A2J6TLS5"/>
<dbReference type="OrthoDB" id="5841748at2759"/>
<dbReference type="InterPro" id="IPR003137">
    <property type="entry name" value="PA_domain"/>
</dbReference>
<gene>
    <name evidence="7" type="ORF">K444DRAFT_309908</name>
</gene>
<feature type="domain" description="Transferrin receptor-like dimerisation" evidence="5">
    <location>
        <begin position="769"/>
        <end position="893"/>
    </location>
</feature>
<dbReference type="Gene3D" id="1.20.930.40">
    <property type="entry name" value="Transferrin receptor-like, dimerisation domain"/>
    <property type="match status" value="1"/>
</dbReference>
<dbReference type="SUPFAM" id="SSF52025">
    <property type="entry name" value="PA domain"/>
    <property type="match status" value="1"/>
</dbReference>
<dbReference type="AlphaFoldDB" id="A0A2J6TLS5"/>
<reference evidence="7 8" key="1">
    <citation type="submission" date="2016-04" db="EMBL/GenBank/DDBJ databases">
        <title>A degradative enzymes factory behind the ericoid mycorrhizal symbiosis.</title>
        <authorList>
            <consortium name="DOE Joint Genome Institute"/>
            <person name="Martino E."/>
            <person name="Morin E."/>
            <person name="Grelet G."/>
            <person name="Kuo A."/>
            <person name="Kohler A."/>
            <person name="Daghino S."/>
            <person name="Barry K."/>
            <person name="Choi C."/>
            <person name="Cichocki N."/>
            <person name="Clum A."/>
            <person name="Copeland A."/>
            <person name="Hainaut M."/>
            <person name="Haridas S."/>
            <person name="Labutti K."/>
            <person name="Lindquist E."/>
            <person name="Lipzen A."/>
            <person name="Khouja H.-R."/>
            <person name="Murat C."/>
            <person name="Ohm R."/>
            <person name="Olson A."/>
            <person name="Spatafora J."/>
            <person name="Veneault-Fourrey C."/>
            <person name="Henrissat B."/>
            <person name="Grigoriev I."/>
            <person name="Martin F."/>
            <person name="Perotto S."/>
        </authorList>
    </citation>
    <scope>NUCLEOTIDE SEQUENCE [LARGE SCALE GENOMIC DNA]</scope>
    <source>
        <strain evidence="7 8">E</strain>
    </source>
</reference>
<dbReference type="Pfam" id="PF04389">
    <property type="entry name" value="Peptidase_M28"/>
    <property type="match status" value="1"/>
</dbReference>
<evidence type="ECO:0000259" key="4">
    <source>
        <dbReference type="Pfam" id="PF02225"/>
    </source>
</evidence>
<dbReference type="Pfam" id="PF02225">
    <property type="entry name" value="PA"/>
    <property type="match status" value="1"/>
</dbReference>
<keyword evidence="8" id="KW-1185">Reference proteome</keyword>
<dbReference type="InterPro" id="IPR046450">
    <property type="entry name" value="PA_dom_sf"/>
</dbReference>
<accession>A0A2J6TLS5</accession>
<feature type="region of interest" description="Disordered" evidence="2">
    <location>
        <begin position="1"/>
        <end position="135"/>
    </location>
</feature>
<evidence type="ECO:0000256" key="3">
    <source>
        <dbReference type="SAM" id="Phobius"/>
    </source>
</evidence>
<comment type="similarity">
    <text evidence="1">Belongs to the peptidase M28 family. M28B subfamily.</text>
</comment>
<protein>
    <submittedName>
        <fullName evidence="7">Zn-dependent exopeptidase</fullName>
    </submittedName>
</protein>
<feature type="compositionally biased region" description="Basic and acidic residues" evidence="2">
    <location>
        <begin position="98"/>
        <end position="117"/>
    </location>
</feature>